<dbReference type="KEGG" id="emar:D1013_08305"/>
<evidence type="ECO:0008006" key="3">
    <source>
        <dbReference type="Google" id="ProtNLM"/>
    </source>
</evidence>
<proteinExistence type="predicted"/>
<keyword evidence="2" id="KW-1185">Reference proteome</keyword>
<dbReference type="Proteomes" id="UP000276309">
    <property type="component" value="Chromosome"/>
</dbReference>
<reference evidence="1 2" key="1">
    <citation type="submission" date="2018-08" db="EMBL/GenBank/DDBJ databases">
        <title>The reduced genetic potential of extracellular carbohydrate catabolism in Euzebyella marina RN62, a Flavobacteriia bacterium isolated from the hadal water.</title>
        <authorList>
            <person name="Xue C."/>
        </authorList>
    </citation>
    <scope>NUCLEOTIDE SEQUENCE [LARGE SCALE GENOMIC DNA]</scope>
    <source>
        <strain evidence="1 2">RN62</strain>
    </source>
</reference>
<dbReference type="PROSITE" id="PS51257">
    <property type="entry name" value="PROKAR_LIPOPROTEIN"/>
    <property type="match status" value="1"/>
</dbReference>
<sequence length="137" mass="15349">MIHIKEFNKLIIVSCLIILGCKESKKENSGEDMLCFRNEYAYNDSSGLKDVEELNLTIMDGKVNGSYNWLPAEKDQRKGDLTGKLTGDMIKVTYTFSQEGTESTTELTIELEDDKAIVTGGKEELGLNRTLTQVNCE</sequence>
<dbReference type="AlphaFoldDB" id="A0A3G2L542"/>
<gene>
    <name evidence="1" type="ORF">D1013_08305</name>
</gene>
<name>A0A3G2L542_9FLAO</name>
<dbReference type="OrthoDB" id="768192at2"/>
<organism evidence="1 2">
    <name type="scientific">Euzebyella marina</name>
    <dbReference type="NCBI Taxonomy" id="1761453"/>
    <lineage>
        <taxon>Bacteria</taxon>
        <taxon>Pseudomonadati</taxon>
        <taxon>Bacteroidota</taxon>
        <taxon>Flavobacteriia</taxon>
        <taxon>Flavobacteriales</taxon>
        <taxon>Flavobacteriaceae</taxon>
        <taxon>Euzebyella</taxon>
    </lineage>
</organism>
<dbReference type="EMBL" id="CP032050">
    <property type="protein sequence ID" value="AYN67365.1"/>
    <property type="molecule type" value="Genomic_DNA"/>
</dbReference>
<evidence type="ECO:0000313" key="2">
    <source>
        <dbReference type="Proteomes" id="UP000276309"/>
    </source>
</evidence>
<evidence type="ECO:0000313" key="1">
    <source>
        <dbReference type="EMBL" id="AYN67365.1"/>
    </source>
</evidence>
<dbReference type="RefSeq" id="WP_121848386.1">
    <property type="nucleotide sequence ID" value="NZ_CP032050.1"/>
</dbReference>
<accession>A0A3G2L542</accession>
<protein>
    <recommendedName>
        <fullName evidence="3">Lipocalin-like domain-containing protein</fullName>
    </recommendedName>
</protein>